<dbReference type="EMBL" id="JACNFK010000011">
    <property type="protein sequence ID" value="MBC8518913.1"/>
    <property type="molecule type" value="Genomic_DNA"/>
</dbReference>
<gene>
    <name evidence="4" type="ORF">H8D24_00705</name>
</gene>
<comment type="catalytic activity">
    <reaction evidence="3">
        <text>DNA(n) + a 2'-deoxyribonucleoside 5'-triphosphate = DNA(n+1) + diphosphate</text>
        <dbReference type="Rhea" id="RHEA:22508"/>
        <dbReference type="Rhea" id="RHEA-COMP:17339"/>
        <dbReference type="Rhea" id="RHEA-COMP:17340"/>
        <dbReference type="ChEBI" id="CHEBI:33019"/>
        <dbReference type="ChEBI" id="CHEBI:61560"/>
        <dbReference type="ChEBI" id="CHEBI:173112"/>
        <dbReference type="EC" id="2.7.7.7"/>
    </reaction>
</comment>
<evidence type="ECO:0000256" key="1">
    <source>
        <dbReference type="ARBA" id="ARBA00012417"/>
    </source>
</evidence>
<dbReference type="Proteomes" id="UP000654401">
    <property type="component" value="Unassembled WGS sequence"/>
</dbReference>
<dbReference type="EC" id="2.7.7.7" evidence="1"/>
<dbReference type="NCBIfam" id="TIGR00678">
    <property type="entry name" value="holB"/>
    <property type="match status" value="1"/>
</dbReference>
<name>A0A8J6TRY7_9GAMM</name>
<organism evidence="4 5">
    <name type="scientific">Candidatus Thiopontia autotrophica</name>
    <dbReference type="NCBI Taxonomy" id="2841688"/>
    <lineage>
        <taxon>Bacteria</taxon>
        <taxon>Pseudomonadati</taxon>
        <taxon>Pseudomonadota</taxon>
        <taxon>Gammaproteobacteria</taxon>
        <taxon>Candidatus Thiopontia</taxon>
    </lineage>
</organism>
<dbReference type="InterPro" id="IPR004622">
    <property type="entry name" value="DNA_pol_HolB"/>
</dbReference>
<dbReference type="InterPro" id="IPR050238">
    <property type="entry name" value="DNA_Rep/Repair_Clamp_Loader"/>
</dbReference>
<dbReference type="NCBIfam" id="NF004310">
    <property type="entry name" value="PRK05707.1"/>
    <property type="match status" value="1"/>
</dbReference>
<comment type="caution">
    <text evidence="4">The sequence shown here is derived from an EMBL/GenBank/DDBJ whole genome shotgun (WGS) entry which is preliminary data.</text>
</comment>
<protein>
    <recommendedName>
        <fullName evidence="1">DNA-directed DNA polymerase</fullName>
        <ecNumber evidence="1">2.7.7.7</ecNumber>
    </recommendedName>
</protein>
<dbReference type="PANTHER" id="PTHR11669:SF8">
    <property type="entry name" value="DNA POLYMERASE III SUBUNIT DELTA"/>
    <property type="match status" value="1"/>
</dbReference>
<evidence type="ECO:0000256" key="2">
    <source>
        <dbReference type="ARBA" id="ARBA00022932"/>
    </source>
</evidence>
<evidence type="ECO:0000313" key="4">
    <source>
        <dbReference type="EMBL" id="MBC8518913.1"/>
    </source>
</evidence>
<dbReference type="GO" id="GO:0006261">
    <property type="term" value="P:DNA-templated DNA replication"/>
    <property type="evidence" value="ECO:0007669"/>
    <property type="project" value="TreeGrafter"/>
</dbReference>
<dbReference type="InterPro" id="IPR027417">
    <property type="entry name" value="P-loop_NTPase"/>
</dbReference>
<evidence type="ECO:0000256" key="3">
    <source>
        <dbReference type="ARBA" id="ARBA00049244"/>
    </source>
</evidence>
<dbReference type="GO" id="GO:0009360">
    <property type="term" value="C:DNA polymerase III complex"/>
    <property type="evidence" value="ECO:0007669"/>
    <property type="project" value="TreeGrafter"/>
</dbReference>
<proteinExistence type="predicted"/>
<dbReference type="Gene3D" id="3.40.50.300">
    <property type="entry name" value="P-loop containing nucleotide triphosphate hydrolases"/>
    <property type="match status" value="1"/>
</dbReference>
<dbReference type="Pfam" id="PF13177">
    <property type="entry name" value="DNA_pol3_delta2"/>
    <property type="match status" value="1"/>
</dbReference>
<keyword evidence="2" id="KW-0239">DNA-directed DNA polymerase</keyword>
<keyword evidence="4" id="KW-0808">Transferase</keyword>
<dbReference type="SUPFAM" id="SSF52540">
    <property type="entry name" value="P-loop containing nucleoside triphosphate hydrolases"/>
    <property type="match status" value="1"/>
</dbReference>
<dbReference type="GO" id="GO:0003887">
    <property type="term" value="F:DNA-directed DNA polymerase activity"/>
    <property type="evidence" value="ECO:0007669"/>
    <property type="project" value="UniProtKB-KW"/>
</dbReference>
<reference evidence="4 5" key="1">
    <citation type="submission" date="2020-08" db="EMBL/GenBank/DDBJ databases">
        <title>Bridging the membrane lipid divide: bacteria of the FCB group superphylum have the potential to synthesize archaeal ether lipids.</title>
        <authorList>
            <person name="Villanueva L."/>
            <person name="Von Meijenfeldt F.A.B."/>
            <person name="Westbye A.B."/>
            <person name="Yadav S."/>
            <person name="Hopmans E.C."/>
            <person name="Dutilh B.E."/>
            <person name="Sinninghe Damste J.S."/>
        </authorList>
    </citation>
    <scope>NUCLEOTIDE SEQUENCE [LARGE SCALE GENOMIC DNA]</scope>
    <source>
        <strain evidence="4">NIOZ-UU100</strain>
    </source>
</reference>
<accession>A0A8J6TRY7</accession>
<evidence type="ECO:0000313" key="5">
    <source>
        <dbReference type="Proteomes" id="UP000654401"/>
    </source>
</evidence>
<dbReference type="GO" id="GO:0008408">
    <property type="term" value="F:3'-5' exonuclease activity"/>
    <property type="evidence" value="ECO:0007669"/>
    <property type="project" value="InterPro"/>
</dbReference>
<keyword evidence="4" id="KW-0548">Nucleotidyltransferase</keyword>
<dbReference type="AlphaFoldDB" id="A0A8J6TRY7"/>
<sequence>MNTILPWQHDIWTGFQQRISQKRMPHALLLYGPEGTGKDIFSRFLAKSLLCSQPDKTGEACGSCPSCNLYEAETHPDFSYLEPEDGKSVLAVGLVRSMVEELSYTPQISARKVVVLNPAESMNRSSANSLLKTLEEPSGDTVIMLVTHNPAKLLPTIRSRCQQVAFPQPSAEDATSWLRGQLDDQVEVDVVLGLAEGAPLRALALSDSDNLEHYNEMGRELLDLLQGRANPIKVAYRWSKHNPTTTLRWMQQWLVAAIRGREPLSLISQTLRQIDQRKLFLFHDKIIEAIALSTTPINKELLFDGLLLEWSRFR</sequence>
<dbReference type="PANTHER" id="PTHR11669">
    <property type="entry name" value="REPLICATION FACTOR C / DNA POLYMERASE III GAMMA-TAU SUBUNIT"/>
    <property type="match status" value="1"/>
</dbReference>